<evidence type="ECO:0000256" key="2">
    <source>
        <dbReference type="PROSITE-ProRule" id="PRU00104"/>
    </source>
</evidence>
<evidence type="ECO:0000256" key="1">
    <source>
        <dbReference type="ARBA" id="ARBA00022786"/>
    </source>
</evidence>
<sequence>MTGTHLQAHALFDFISGLPNMTSPFLLNYKQSIIQHNHRLLEIFGSDTNTADVEVIEKKFKSLSITWVPYIHIHKRKVYLSFSKDIEEPTELLTRYSRKFLIGRPLDLQDPGEYLEGETNEIFVGRNSIFIDGSNEILAIQNVRYPLNVTFYGEEAEDLGGPRREFFELYINYFKENVLDTDENSVKLKKITSVLVQRHYWAAGIISVYRTMCIKTLTSSKVSNIMCGLSAIQGGPCPTFLMGIVESTDTSECYTQFRQGLDQTGLLTFIQKKPTLGYLFTPSNRVTLTVARLLGMLKPNFSDAGSNDRMHQEESYSHFVKYVREVAGRRNISLPDILRFCTGLTSEPVLGFSIQPTVDFIELPGNLPSASTCINVLNLPVNTGMEQKALFEKFDLAFSNQYFGLYSKFI</sequence>
<evidence type="ECO:0000259" key="3">
    <source>
        <dbReference type="PROSITE" id="PS50237"/>
    </source>
</evidence>
<evidence type="ECO:0000313" key="4">
    <source>
        <dbReference type="EMBL" id="KAJ8321013.1"/>
    </source>
</evidence>
<dbReference type="PROSITE" id="PS50237">
    <property type="entry name" value="HECT"/>
    <property type="match status" value="2"/>
</dbReference>
<dbReference type="EMBL" id="JARBDR010000141">
    <property type="protein sequence ID" value="KAJ8321013.1"/>
    <property type="molecule type" value="Genomic_DNA"/>
</dbReference>
<dbReference type="SUPFAM" id="SSF56204">
    <property type="entry name" value="Hect, E3 ligase catalytic domain"/>
    <property type="match status" value="2"/>
</dbReference>
<name>A0ABQ9FZA4_TEGGR</name>
<reference evidence="4 5" key="1">
    <citation type="submission" date="2022-12" db="EMBL/GenBank/DDBJ databases">
        <title>Chromosome-level genome of Tegillarca granosa.</title>
        <authorList>
            <person name="Kim J."/>
        </authorList>
    </citation>
    <scope>NUCLEOTIDE SEQUENCE [LARGE SCALE GENOMIC DNA]</scope>
    <source>
        <strain evidence="4">Teg-2019</strain>
        <tissue evidence="4">Adductor muscle</tissue>
    </source>
</reference>
<protein>
    <recommendedName>
        <fullName evidence="3">HECT domain-containing protein</fullName>
    </recommendedName>
</protein>
<dbReference type="InterPro" id="IPR035983">
    <property type="entry name" value="Hect_E3_ubiquitin_ligase"/>
</dbReference>
<feature type="domain" description="HECT" evidence="3">
    <location>
        <begin position="337"/>
        <end position="380"/>
    </location>
</feature>
<gene>
    <name evidence="4" type="ORF">KUTeg_002600</name>
</gene>
<proteinExistence type="predicted"/>
<dbReference type="Gene3D" id="3.30.2410.10">
    <property type="entry name" value="Hect, E3 ligase catalytic domain"/>
    <property type="match status" value="1"/>
</dbReference>
<accession>A0ABQ9FZA4</accession>
<feature type="active site" description="Glycyl thioester intermediate" evidence="2">
    <location>
        <position position="373"/>
    </location>
</feature>
<dbReference type="Pfam" id="PF00632">
    <property type="entry name" value="HECT"/>
    <property type="match status" value="1"/>
</dbReference>
<comment type="caution">
    <text evidence="2">Lacks conserved residue(s) required for the propagation of feature annotation.</text>
</comment>
<feature type="domain" description="HECT" evidence="3">
    <location>
        <begin position="139"/>
        <end position="169"/>
    </location>
</feature>
<evidence type="ECO:0000313" key="5">
    <source>
        <dbReference type="Proteomes" id="UP001217089"/>
    </source>
</evidence>
<dbReference type="Gene3D" id="3.90.1750.10">
    <property type="entry name" value="Hect, E3 ligase catalytic domains"/>
    <property type="match status" value="1"/>
</dbReference>
<keyword evidence="5" id="KW-1185">Reference proteome</keyword>
<keyword evidence="1 2" id="KW-0833">Ubl conjugation pathway</keyword>
<comment type="caution">
    <text evidence="4">The sequence shown here is derived from an EMBL/GenBank/DDBJ whole genome shotgun (WGS) entry which is preliminary data.</text>
</comment>
<dbReference type="InterPro" id="IPR000569">
    <property type="entry name" value="HECT_dom"/>
</dbReference>
<organism evidence="4 5">
    <name type="scientific">Tegillarca granosa</name>
    <name type="common">Malaysian cockle</name>
    <name type="synonym">Anadara granosa</name>
    <dbReference type="NCBI Taxonomy" id="220873"/>
    <lineage>
        <taxon>Eukaryota</taxon>
        <taxon>Metazoa</taxon>
        <taxon>Spiralia</taxon>
        <taxon>Lophotrochozoa</taxon>
        <taxon>Mollusca</taxon>
        <taxon>Bivalvia</taxon>
        <taxon>Autobranchia</taxon>
        <taxon>Pteriomorphia</taxon>
        <taxon>Arcoida</taxon>
        <taxon>Arcoidea</taxon>
        <taxon>Arcidae</taxon>
        <taxon>Tegillarca</taxon>
    </lineage>
</organism>
<dbReference type="Proteomes" id="UP001217089">
    <property type="component" value="Unassembled WGS sequence"/>
</dbReference>